<name>J9DC28_EDHAE</name>
<accession>J9DC28</accession>
<sequence>MIQKLNNWGIKTPKFLIGPISGTFIKTPYFLFDSCKDYVEDEMTIRKLILSFKETKDTFLGSKNKLKHFKQAKKLMRSWNRYKERLGPIFDNYLHFIETEFFFKINFNLITNLVPDEDDKFTISWFYDEDSSSDL</sequence>
<reference evidence="2" key="2">
    <citation type="submission" date="2015-07" db="EMBL/GenBank/DDBJ databases">
        <title>Contrasting host-pathogen interactions and genome evolution in two generalist and specialist microsporidian pathogens of mosquitoes.</title>
        <authorList>
            <consortium name="The Broad Institute Genomics Platform"/>
            <consortium name="The Broad Institute Genome Sequencing Center for Infectious Disease"/>
            <person name="Cuomo C.A."/>
            <person name="Sanscrainte N.D."/>
            <person name="Goldberg J.M."/>
            <person name="Heiman D."/>
            <person name="Young S."/>
            <person name="Zeng Q."/>
            <person name="Becnel J.J."/>
            <person name="Birren B.W."/>
        </authorList>
    </citation>
    <scope>NUCLEOTIDE SEQUENCE [LARGE SCALE GENOMIC DNA]</scope>
    <source>
        <strain evidence="2">USNM 41457</strain>
    </source>
</reference>
<dbReference type="InParanoid" id="J9DC28"/>
<keyword evidence="2" id="KW-1185">Reference proteome</keyword>
<dbReference type="HOGENOM" id="CLU_1970531_0_0_1"/>
<evidence type="ECO:0000313" key="1">
    <source>
        <dbReference type="EMBL" id="EJW05291.1"/>
    </source>
</evidence>
<dbReference type="EMBL" id="AFBI03000007">
    <property type="protein sequence ID" value="EJW05291.1"/>
    <property type="molecule type" value="Genomic_DNA"/>
</dbReference>
<proteinExistence type="predicted"/>
<dbReference type="Proteomes" id="UP000003163">
    <property type="component" value="Unassembled WGS sequence"/>
</dbReference>
<protein>
    <submittedName>
        <fullName evidence="1">Uncharacterized protein</fullName>
    </submittedName>
</protein>
<dbReference type="VEuPathDB" id="MicrosporidiaDB:EDEG_00649"/>
<reference evidence="1 2" key="1">
    <citation type="submission" date="2011-08" db="EMBL/GenBank/DDBJ databases">
        <authorList>
            <person name="Liu Z.J."/>
            <person name="Shi F.L."/>
            <person name="Lu J.Q."/>
            <person name="Li M."/>
            <person name="Wang Z.L."/>
        </authorList>
    </citation>
    <scope>NUCLEOTIDE SEQUENCE [LARGE SCALE GENOMIC DNA]</scope>
    <source>
        <strain evidence="1 2">USNM 41457</strain>
    </source>
</reference>
<organism evidence="1 2">
    <name type="scientific">Edhazardia aedis (strain USNM 41457)</name>
    <name type="common">Microsporidian parasite</name>
    <dbReference type="NCBI Taxonomy" id="1003232"/>
    <lineage>
        <taxon>Eukaryota</taxon>
        <taxon>Fungi</taxon>
        <taxon>Fungi incertae sedis</taxon>
        <taxon>Microsporidia</taxon>
        <taxon>Edhazardia</taxon>
    </lineage>
</organism>
<gene>
    <name evidence="1" type="ORF">EDEG_00649</name>
</gene>
<evidence type="ECO:0000313" key="2">
    <source>
        <dbReference type="Proteomes" id="UP000003163"/>
    </source>
</evidence>
<comment type="caution">
    <text evidence="1">The sequence shown here is derived from an EMBL/GenBank/DDBJ whole genome shotgun (WGS) entry which is preliminary data.</text>
</comment>
<dbReference type="AlphaFoldDB" id="J9DC28"/>